<name>A0A0G1U3W2_9BACT</name>
<proteinExistence type="predicted"/>
<feature type="transmembrane region" description="Helical" evidence="1">
    <location>
        <begin position="168"/>
        <end position="185"/>
    </location>
</feature>
<evidence type="ECO:0008006" key="4">
    <source>
        <dbReference type="Google" id="ProtNLM"/>
    </source>
</evidence>
<sequence>MFFSVASMYGYVEKKWPIMIAANVLGFYNHSYLIFVPIAQGVHWLVTNKLRTLFRDPFIRSLAATFLFMVPWFIRIAQESSRLKTNWYYPADFNLVKSVLGNMFVGYEGTPWYLWPFTSYLSLILVFLFYLALKPQKTRLRNLFFLAVVFVPLVLVVGVSFFKPLYVNRYLIYVAIAEVFLLAFAIQAIKSPVVQKLLAFSFFLFTVSFNLWYPAQHSKVNIRQTFQEVNMLLGDQDSIFAASPLVLFESLYYAKDPNRVYLYNPMDLPFPHYVGDALVHPSLMRREFPSYPNRAFVIHEDGSFDITYATPN</sequence>
<feature type="transmembrane region" description="Helical" evidence="1">
    <location>
        <begin position="20"/>
        <end position="46"/>
    </location>
</feature>
<evidence type="ECO:0000256" key="1">
    <source>
        <dbReference type="SAM" id="Phobius"/>
    </source>
</evidence>
<keyword evidence="1" id="KW-0472">Membrane</keyword>
<feature type="transmembrane region" description="Helical" evidence="1">
    <location>
        <begin position="58"/>
        <end position="77"/>
    </location>
</feature>
<dbReference type="AlphaFoldDB" id="A0A0G1U3W2"/>
<feature type="transmembrane region" description="Helical" evidence="1">
    <location>
        <begin position="112"/>
        <end position="131"/>
    </location>
</feature>
<evidence type="ECO:0000313" key="2">
    <source>
        <dbReference type="EMBL" id="KKU88757.1"/>
    </source>
</evidence>
<dbReference type="EMBL" id="LCOY01000002">
    <property type="protein sequence ID" value="KKU88757.1"/>
    <property type="molecule type" value="Genomic_DNA"/>
</dbReference>
<gene>
    <name evidence="2" type="ORF">UY16_C0002G0029</name>
</gene>
<reference evidence="2 3" key="1">
    <citation type="journal article" date="2015" name="Nature">
        <title>rRNA introns, odd ribosomes, and small enigmatic genomes across a large radiation of phyla.</title>
        <authorList>
            <person name="Brown C.T."/>
            <person name="Hug L.A."/>
            <person name="Thomas B.C."/>
            <person name="Sharon I."/>
            <person name="Castelle C.J."/>
            <person name="Singh A."/>
            <person name="Wilkins M.J."/>
            <person name="Williams K.H."/>
            <person name="Banfield J.F."/>
        </authorList>
    </citation>
    <scope>NUCLEOTIDE SEQUENCE [LARGE SCALE GENOMIC DNA]</scope>
</reference>
<organism evidence="2 3">
    <name type="scientific">Candidatus Gottesmanbacteria bacterium GW2011_GWA2_47_9</name>
    <dbReference type="NCBI Taxonomy" id="1618445"/>
    <lineage>
        <taxon>Bacteria</taxon>
        <taxon>Candidatus Gottesmaniibacteriota</taxon>
    </lineage>
</organism>
<evidence type="ECO:0000313" key="3">
    <source>
        <dbReference type="Proteomes" id="UP000034739"/>
    </source>
</evidence>
<dbReference type="Proteomes" id="UP000034739">
    <property type="component" value="Unassembled WGS sequence"/>
</dbReference>
<keyword evidence="1" id="KW-1133">Transmembrane helix</keyword>
<protein>
    <recommendedName>
        <fullName evidence="4">Glycosyltransferase RgtA/B/C/D-like domain-containing protein</fullName>
    </recommendedName>
</protein>
<comment type="caution">
    <text evidence="2">The sequence shown here is derived from an EMBL/GenBank/DDBJ whole genome shotgun (WGS) entry which is preliminary data.</text>
</comment>
<feature type="transmembrane region" description="Helical" evidence="1">
    <location>
        <begin position="143"/>
        <end position="162"/>
    </location>
</feature>
<accession>A0A0G1U3W2</accession>
<feature type="transmembrane region" description="Helical" evidence="1">
    <location>
        <begin position="197"/>
        <end position="215"/>
    </location>
</feature>
<keyword evidence="1" id="KW-0812">Transmembrane</keyword>